<keyword evidence="1" id="KW-0175">Coiled coil</keyword>
<dbReference type="GO" id="GO:0031511">
    <property type="term" value="C:Mis6-Sim4 complex"/>
    <property type="evidence" value="ECO:0007669"/>
    <property type="project" value="TreeGrafter"/>
</dbReference>
<dbReference type="GO" id="GO:0007059">
    <property type="term" value="P:chromosome segregation"/>
    <property type="evidence" value="ECO:0007669"/>
    <property type="project" value="TreeGrafter"/>
</dbReference>
<accession>A0A9P8RNC1</accession>
<proteinExistence type="predicted"/>
<dbReference type="Proteomes" id="UP000750711">
    <property type="component" value="Unassembled WGS sequence"/>
</dbReference>
<comment type="caution">
    <text evidence="2">The sequence shown here is derived from an EMBL/GenBank/DDBJ whole genome shotgun (WGS) entry which is preliminary data.</text>
</comment>
<protein>
    <recommendedName>
        <fullName evidence="4">Cnl2/NKP2 family protein</fullName>
    </recommendedName>
</protein>
<dbReference type="PANTHER" id="PTHR28064">
    <property type="entry name" value="INNER KINETOCHORE SUBUNIT NKP2"/>
    <property type="match status" value="1"/>
</dbReference>
<organism evidence="2 3">
    <name type="scientific">Trichoglossum hirsutum</name>
    <dbReference type="NCBI Taxonomy" id="265104"/>
    <lineage>
        <taxon>Eukaryota</taxon>
        <taxon>Fungi</taxon>
        <taxon>Dikarya</taxon>
        <taxon>Ascomycota</taxon>
        <taxon>Pezizomycotina</taxon>
        <taxon>Geoglossomycetes</taxon>
        <taxon>Geoglossales</taxon>
        <taxon>Geoglossaceae</taxon>
        <taxon>Trichoglossum</taxon>
    </lineage>
</organism>
<dbReference type="InterPro" id="IPR018565">
    <property type="entry name" value="Nkp2/Cnl2"/>
</dbReference>
<dbReference type="Pfam" id="PF09447">
    <property type="entry name" value="Cnl2_NKP2"/>
    <property type="match status" value="1"/>
</dbReference>
<feature type="coiled-coil region" evidence="1">
    <location>
        <begin position="126"/>
        <end position="153"/>
    </location>
</feature>
<reference evidence="2" key="1">
    <citation type="submission" date="2021-03" db="EMBL/GenBank/DDBJ databases">
        <title>Comparative genomics and phylogenomic investigation of the class Geoglossomycetes provide insights into ecological specialization and systematics.</title>
        <authorList>
            <person name="Melie T."/>
            <person name="Pirro S."/>
            <person name="Miller A.N."/>
            <person name="Quandt A."/>
        </authorList>
    </citation>
    <scope>NUCLEOTIDE SEQUENCE</scope>
    <source>
        <strain evidence="2">CAQ_001_2017</strain>
    </source>
</reference>
<keyword evidence="3" id="KW-1185">Reference proteome</keyword>
<evidence type="ECO:0000313" key="3">
    <source>
        <dbReference type="Proteomes" id="UP000750711"/>
    </source>
</evidence>
<evidence type="ECO:0008006" key="4">
    <source>
        <dbReference type="Google" id="ProtNLM"/>
    </source>
</evidence>
<gene>
    <name evidence="2" type="ORF">GP486_004859</name>
</gene>
<name>A0A9P8RNC1_9PEZI</name>
<dbReference type="AlphaFoldDB" id="A0A9P8RNC1"/>
<dbReference type="PANTHER" id="PTHR28064:SF1">
    <property type="entry name" value="INNER KINETOCHORE SUBUNIT NKP2"/>
    <property type="match status" value="1"/>
</dbReference>
<dbReference type="EMBL" id="JAGHQM010000832">
    <property type="protein sequence ID" value="KAH0558483.1"/>
    <property type="molecule type" value="Genomic_DNA"/>
</dbReference>
<sequence length="206" mass="23056">MPPTESQILSTFLLPPASVRTLVSLSSFTNLFPQAQRKNPQIPYLYSELHHQRGLVVDQIKRNIAGEVKKGEAQRRAVVKARRRDQLNEANLLGEHDGEERYMEVELFGQTSNLPPHRTHTLASIIPEMESAATDLEAELRALEEDSEDVLARIRATVGDLSDLRYGKFEKQVGGDNIAEVVLEELRNLEWVCEGLLKGDDSGAKA</sequence>
<evidence type="ECO:0000313" key="2">
    <source>
        <dbReference type="EMBL" id="KAH0558483.1"/>
    </source>
</evidence>
<evidence type="ECO:0000256" key="1">
    <source>
        <dbReference type="SAM" id="Coils"/>
    </source>
</evidence>